<organism evidence="1 2">
    <name type="scientific">Treponema phagedenis</name>
    <dbReference type="NCBI Taxonomy" id="162"/>
    <lineage>
        <taxon>Bacteria</taxon>
        <taxon>Pseudomonadati</taxon>
        <taxon>Spirochaetota</taxon>
        <taxon>Spirochaetia</taxon>
        <taxon>Spirochaetales</taxon>
        <taxon>Treponemataceae</taxon>
        <taxon>Treponema</taxon>
    </lineage>
</organism>
<proteinExistence type="predicted"/>
<evidence type="ECO:0000313" key="1">
    <source>
        <dbReference type="EMBL" id="QEJ98743.1"/>
    </source>
</evidence>
<accession>A0AAE6M7N7</accession>
<dbReference type="InterPro" id="IPR010982">
    <property type="entry name" value="Lambda_DNA-bd_dom_sf"/>
</dbReference>
<dbReference type="AlphaFoldDB" id="A0AAE6M7N7"/>
<dbReference type="EMBL" id="CP042817">
    <property type="protein sequence ID" value="QEJ98743.1"/>
    <property type="molecule type" value="Genomic_DNA"/>
</dbReference>
<dbReference type="GO" id="GO:0003677">
    <property type="term" value="F:DNA binding"/>
    <property type="evidence" value="ECO:0007669"/>
    <property type="project" value="InterPro"/>
</dbReference>
<sequence>MIITKNENFRNTAKPSVNFEYRLRPKTQEEAQYIKYLLKLKGYSCTDVGLPLDITKGTVLNVVSGRRRSRKVEAEIARLLGRSDWNEVVIEARLAVSNPAYRPTKKDIDEYKAEVAARFRERAEQKQRIIESLAPMREAVGAIKNQRR</sequence>
<dbReference type="Gene3D" id="1.10.260.40">
    <property type="entry name" value="lambda repressor-like DNA-binding domains"/>
    <property type="match status" value="1"/>
</dbReference>
<dbReference type="RefSeq" id="WP_148879117.1">
    <property type="nucleotide sequence ID" value="NZ_CP042813.1"/>
</dbReference>
<dbReference type="Proteomes" id="UP000323594">
    <property type="component" value="Chromosome"/>
</dbReference>
<name>A0AAE6M7N7_TREPH</name>
<protein>
    <submittedName>
        <fullName evidence="1">Uncharacterized protein</fullName>
    </submittedName>
</protein>
<reference evidence="1 2" key="1">
    <citation type="submission" date="2019-08" db="EMBL/GenBank/DDBJ databases">
        <authorList>
            <person name="Kuhnert P."/>
        </authorList>
    </citation>
    <scope>NUCLEOTIDE SEQUENCE [LARGE SCALE GENOMIC DNA]</scope>
    <source>
        <strain evidence="1 2">B36.5</strain>
    </source>
</reference>
<gene>
    <name evidence="1" type="ORF">FUT82_12550</name>
</gene>
<evidence type="ECO:0000313" key="2">
    <source>
        <dbReference type="Proteomes" id="UP000323594"/>
    </source>
</evidence>